<feature type="signal peptide" evidence="2">
    <location>
        <begin position="1"/>
        <end position="23"/>
    </location>
</feature>
<feature type="chain" id="PRO_5019376088" description="Secreted protein" evidence="2">
    <location>
        <begin position="24"/>
        <end position="71"/>
    </location>
</feature>
<organism evidence="3 4">
    <name type="scientific">Protopolystoma xenopodis</name>
    <dbReference type="NCBI Taxonomy" id="117903"/>
    <lineage>
        <taxon>Eukaryota</taxon>
        <taxon>Metazoa</taxon>
        <taxon>Spiralia</taxon>
        <taxon>Lophotrochozoa</taxon>
        <taxon>Platyhelminthes</taxon>
        <taxon>Monogenea</taxon>
        <taxon>Polyopisthocotylea</taxon>
        <taxon>Polystomatidea</taxon>
        <taxon>Polystomatidae</taxon>
        <taxon>Protopolystoma</taxon>
    </lineage>
</organism>
<evidence type="ECO:0000256" key="1">
    <source>
        <dbReference type="SAM" id="MobiDB-lite"/>
    </source>
</evidence>
<dbReference type="EMBL" id="CAAALY010250377">
    <property type="protein sequence ID" value="VEL35669.1"/>
    <property type="molecule type" value="Genomic_DNA"/>
</dbReference>
<evidence type="ECO:0000313" key="3">
    <source>
        <dbReference type="EMBL" id="VEL35669.1"/>
    </source>
</evidence>
<gene>
    <name evidence="3" type="ORF">PXEA_LOCUS29109</name>
</gene>
<proteinExistence type="predicted"/>
<dbReference type="Proteomes" id="UP000784294">
    <property type="component" value="Unassembled WGS sequence"/>
</dbReference>
<evidence type="ECO:0008006" key="5">
    <source>
        <dbReference type="Google" id="ProtNLM"/>
    </source>
</evidence>
<keyword evidence="4" id="KW-1185">Reference proteome</keyword>
<reference evidence="3" key="1">
    <citation type="submission" date="2018-11" db="EMBL/GenBank/DDBJ databases">
        <authorList>
            <consortium name="Pathogen Informatics"/>
        </authorList>
    </citation>
    <scope>NUCLEOTIDE SEQUENCE</scope>
</reference>
<name>A0A448XFN4_9PLAT</name>
<evidence type="ECO:0000313" key="4">
    <source>
        <dbReference type="Proteomes" id="UP000784294"/>
    </source>
</evidence>
<sequence>MDVAWFAFLSVAAAARGIASTTGHPELGTYRQSSFRDDTAFPPGNEPTSGRGRQRLHSYQSLDQPNYIDIQ</sequence>
<dbReference type="AlphaFoldDB" id="A0A448XFN4"/>
<protein>
    <recommendedName>
        <fullName evidence="5">Secreted protein</fullName>
    </recommendedName>
</protein>
<comment type="caution">
    <text evidence="3">The sequence shown here is derived from an EMBL/GenBank/DDBJ whole genome shotgun (WGS) entry which is preliminary data.</text>
</comment>
<keyword evidence="2" id="KW-0732">Signal</keyword>
<feature type="region of interest" description="Disordered" evidence="1">
    <location>
        <begin position="21"/>
        <end position="71"/>
    </location>
</feature>
<evidence type="ECO:0000256" key="2">
    <source>
        <dbReference type="SAM" id="SignalP"/>
    </source>
</evidence>
<accession>A0A448XFN4</accession>